<evidence type="ECO:0000256" key="3">
    <source>
        <dbReference type="ARBA" id="ARBA00022670"/>
    </source>
</evidence>
<evidence type="ECO:0000313" key="11">
    <source>
        <dbReference type="Proteomes" id="UP000053797"/>
    </source>
</evidence>
<evidence type="ECO:0000256" key="5">
    <source>
        <dbReference type="ARBA" id="ARBA00022801"/>
    </source>
</evidence>
<evidence type="ECO:0000256" key="2">
    <source>
        <dbReference type="ARBA" id="ARBA00022438"/>
    </source>
</evidence>
<dbReference type="InterPro" id="IPR023367">
    <property type="entry name" value="Peptidase_M42_dom2"/>
</dbReference>
<evidence type="ECO:0000313" key="9">
    <source>
        <dbReference type="EMBL" id="KSU49197.1"/>
    </source>
</evidence>
<dbReference type="PANTHER" id="PTHR32481">
    <property type="entry name" value="AMINOPEPTIDASE"/>
    <property type="match status" value="1"/>
</dbReference>
<dbReference type="CDD" id="cd05657">
    <property type="entry name" value="M42_glucanase_like"/>
    <property type="match status" value="1"/>
</dbReference>
<dbReference type="Pfam" id="PF05343">
    <property type="entry name" value="Peptidase_M42"/>
    <property type="match status" value="1"/>
</dbReference>
<name>A0A0V8GG09_9BACL</name>
<reference evidence="9 11" key="1">
    <citation type="journal article" date="2015" name="Int. J. Syst. Evol. Microbiol.">
        <title>Exiguobacterium enclense sp. nov., isolated from sediment.</title>
        <authorList>
            <person name="Dastager S.G."/>
            <person name="Mawlankar R."/>
            <person name="Sonalkar V.V."/>
            <person name="Thorat M.N."/>
            <person name="Mual P."/>
            <person name="Verma A."/>
            <person name="Krishnamurthi S."/>
            <person name="Tang S.K."/>
            <person name="Li W.J."/>
        </authorList>
    </citation>
    <scope>NUCLEOTIDE SEQUENCE [LARGE SCALE GENOMIC DNA]</scope>
    <source>
        <strain evidence="9 11">NIO-1109</strain>
    </source>
</reference>
<protein>
    <submittedName>
        <fullName evidence="9">Peptidase M42</fullName>
    </submittedName>
</protein>
<evidence type="ECO:0000256" key="1">
    <source>
        <dbReference type="ARBA" id="ARBA00006272"/>
    </source>
</evidence>
<dbReference type="Gene3D" id="2.40.30.40">
    <property type="entry name" value="Peptidase M42, domain 2"/>
    <property type="match status" value="1"/>
</dbReference>
<feature type="active site" description="Proton acceptor" evidence="7">
    <location>
        <position position="226"/>
    </location>
</feature>
<dbReference type="EMBL" id="LNQL01000002">
    <property type="protein sequence ID" value="KSU49197.1"/>
    <property type="molecule type" value="Genomic_DNA"/>
</dbReference>
<proteinExistence type="inferred from homology"/>
<dbReference type="GO" id="GO:0046872">
    <property type="term" value="F:metal ion binding"/>
    <property type="evidence" value="ECO:0007669"/>
    <property type="project" value="UniProtKB-UniRule"/>
</dbReference>
<dbReference type="Proteomes" id="UP000053797">
    <property type="component" value="Unassembled WGS sequence"/>
</dbReference>
<feature type="binding site" evidence="8">
    <location>
        <position position="227"/>
    </location>
    <ligand>
        <name>Zn(2+)</name>
        <dbReference type="ChEBI" id="CHEBI:29105"/>
        <label>2</label>
    </ligand>
</feature>
<dbReference type="EMBL" id="LDQV01000020">
    <property type="protein sequence ID" value="KTR26861.1"/>
    <property type="molecule type" value="Genomic_DNA"/>
</dbReference>
<accession>A0A0V8GG09</accession>
<feature type="binding site" evidence="8">
    <location>
        <position position="247"/>
    </location>
    <ligand>
        <name>Zn(2+)</name>
        <dbReference type="ChEBI" id="CHEBI:29105"/>
        <label>1</label>
    </ligand>
</feature>
<organism evidence="9 11">
    <name type="scientific">Exiguobacterium indicum</name>
    <dbReference type="NCBI Taxonomy" id="296995"/>
    <lineage>
        <taxon>Bacteria</taxon>
        <taxon>Bacillati</taxon>
        <taxon>Bacillota</taxon>
        <taxon>Bacilli</taxon>
        <taxon>Bacillales</taxon>
        <taxon>Bacillales Family XII. Incertae Sedis</taxon>
        <taxon>Exiguobacterium</taxon>
    </lineage>
</organism>
<dbReference type="PIRSF" id="PIRSF001123">
    <property type="entry name" value="PepA_GA"/>
    <property type="match status" value="1"/>
</dbReference>
<dbReference type="Gene3D" id="3.40.630.10">
    <property type="entry name" value="Zn peptidases"/>
    <property type="match status" value="1"/>
</dbReference>
<dbReference type="AlphaFoldDB" id="A0A0V8GG09"/>
<comment type="similarity">
    <text evidence="1 6">Belongs to the peptidase M42 family.</text>
</comment>
<reference evidence="10 12" key="2">
    <citation type="journal article" date="2016" name="Front. Microbiol.">
        <title>Genomic Resource of Rice Seed Associated Bacteria.</title>
        <authorList>
            <person name="Midha S."/>
            <person name="Bansal K."/>
            <person name="Sharma S."/>
            <person name="Kumar N."/>
            <person name="Patil P.P."/>
            <person name="Chaudhry V."/>
            <person name="Patil P.B."/>
        </authorList>
    </citation>
    <scope>NUCLEOTIDE SEQUENCE [LARGE SCALE GENOMIC DNA]</scope>
    <source>
        <strain evidence="10 12">RSA11</strain>
    </source>
</reference>
<evidence type="ECO:0000256" key="4">
    <source>
        <dbReference type="ARBA" id="ARBA00022723"/>
    </source>
</evidence>
<feature type="binding site" evidence="8">
    <location>
        <position position="194"/>
    </location>
    <ligand>
        <name>Zn(2+)</name>
        <dbReference type="ChEBI" id="CHEBI:29105"/>
        <label>2</label>
    </ligand>
</feature>
<evidence type="ECO:0000256" key="7">
    <source>
        <dbReference type="PIRSR" id="PIRSR001123-1"/>
    </source>
</evidence>
<dbReference type="SUPFAM" id="SSF53187">
    <property type="entry name" value="Zn-dependent exopeptidases"/>
    <property type="match status" value="1"/>
</dbReference>
<feature type="binding site" evidence="8">
    <location>
        <position position="77"/>
    </location>
    <ligand>
        <name>Zn(2+)</name>
        <dbReference type="ChEBI" id="CHEBI:29105"/>
        <label>1</label>
    </ligand>
</feature>
<keyword evidence="2" id="KW-0031">Aminopeptidase</keyword>
<dbReference type="InterPro" id="IPR008007">
    <property type="entry name" value="Peptidase_M42"/>
</dbReference>
<gene>
    <name evidence="9" type="ORF">AS033_07435</name>
    <name evidence="10" type="ORF">RSA11_08540</name>
</gene>
<sequence>MSHRSPIERERMNMKEVIRTIEELVSIPSPTGSTKEAITYVEKRLVSEGITYRKLEKGAILATLPGASTRTRLLTAHVDTLGAMVKEILPTGRLRLSQLGGYAWTAIEGENCLIHKMDGQTISGTIVFHHSSVHTSRETNKTERSADNIEVRLDIRSTTAEETRVAGIEVGDIVTFDPRFLYTETGFVKSRHLDDKASVALLLELIKEWKTIELPHTVQILISNYEEVGFGGNAGFTEEVAEYIAVDMGALGDGQHSDEFTVSICAKDGSGPYDLALRHQLTRLAQRNSIPYKVDIYPFYSSDASAAVSAGHDVRHGLFGPGIESSHSYERTHETSLQATYDLLHAYVKEPMVDEDTV</sequence>
<dbReference type="InterPro" id="IPR051464">
    <property type="entry name" value="Peptidase_M42_aminopept"/>
</dbReference>
<keyword evidence="4 8" id="KW-0479">Metal-binding</keyword>
<comment type="caution">
    <text evidence="9">The sequence shown here is derived from an EMBL/GenBank/DDBJ whole genome shotgun (WGS) entry which is preliminary data.</text>
</comment>
<evidence type="ECO:0000256" key="8">
    <source>
        <dbReference type="PIRSR" id="PIRSR001123-2"/>
    </source>
</evidence>
<feature type="binding site" evidence="8">
    <location>
        <position position="327"/>
    </location>
    <ligand>
        <name>Zn(2+)</name>
        <dbReference type="ChEBI" id="CHEBI:29105"/>
        <label>2</label>
    </ligand>
</feature>
<evidence type="ECO:0000313" key="12">
    <source>
        <dbReference type="Proteomes" id="UP000072605"/>
    </source>
</evidence>
<evidence type="ECO:0000313" key="10">
    <source>
        <dbReference type="EMBL" id="KTR26861.1"/>
    </source>
</evidence>
<feature type="binding site" evidence="8">
    <location>
        <position position="194"/>
    </location>
    <ligand>
        <name>Zn(2+)</name>
        <dbReference type="ChEBI" id="CHEBI:29105"/>
        <label>1</label>
    </ligand>
</feature>
<keyword evidence="3" id="KW-0645">Protease</keyword>
<dbReference type="Proteomes" id="UP000072605">
    <property type="component" value="Unassembled WGS sequence"/>
</dbReference>
<keyword evidence="5" id="KW-0378">Hydrolase</keyword>
<dbReference type="SUPFAM" id="SSF101821">
    <property type="entry name" value="Aminopeptidase/glucanase lid domain"/>
    <property type="match status" value="1"/>
</dbReference>
<comment type="cofactor">
    <cofactor evidence="8">
        <name>a divalent metal cation</name>
        <dbReference type="ChEBI" id="CHEBI:60240"/>
    </cofactor>
    <text evidence="8">Binds 2 divalent metal cations per subunit.</text>
</comment>
<dbReference type="GO" id="GO:0006508">
    <property type="term" value="P:proteolysis"/>
    <property type="evidence" value="ECO:0007669"/>
    <property type="project" value="UniProtKB-KW"/>
</dbReference>
<dbReference type="GO" id="GO:0004177">
    <property type="term" value="F:aminopeptidase activity"/>
    <property type="evidence" value="ECO:0007669"/>
    <property type="project" value="UniProtKB-UniRule"/>
</dbReference>
<evidence type="ECO:0000256" key="6">
    <source>
        <dbReference type="PIRNR" id="PIRNR001123"/>
    </source>
</evidence>
<dbReference type="PANTHER" id="PTHR32481:SF7">
    <property type="entry name" value="AMINOPEPTIDASE YHFE-RELATED"/>
    <property type="match status" value="1"/>
</dbReference>